<reference evidence="1 2" key="1">
    <citation type="submission" date="2019-07" db="EMBL/GenBank/DDBJ databases">
        <title>Whole genome shotgun sequence of Microvirga aerophila NBRC 106136.</title>
        <authorList>
            <person name="Hosoyama A."/>
            <person name="Uohara A."/>
            <person name="Ohji S."/>
            <person name="Ichikawa N."/>
        </authorList>
    </citation>
    <scope>NUCLEOTIDE SEQUENCE [LARGE SCALE GENOMIC DNA]</scope>
    <source>
        <strain evidence="1 2">NBRC 106136</strain>
    </source>
</reference>
<organism evidence="1 2">
    <name type="scientific">Microvirga aerophila</name>
    <dbReference type="NCBI Taxonomy" id="670291"/>
    <lineage>
        <taxon>Bacteria</taxon>
        <taxon>Pseudomonadati</taxon>
        <taxon>Pseudomonadota</taxon>
        <taxon>Alphaproteobacteria</taxon>
        <taxon>Hyphomicrobiales</taxon>
        <taxon>Methylobacteriaceae</taxon>
        <taxon>Microvirga</taxon>
    </lineage>
</organism>
<sequence>MICAKKLPLDNTDDDLVSRTDEILLAAFRAVAGTTLLSAGALEEMNATLIAFNGPKGDGGSGSYVTDAIAVTSVGAGRVPT</sequence>
<dbReference type="EMBL" id="BJYU01000054">
    <property type="protein sequence ID" value="GEO16105.1"/>
    <property type="molecule type" value="Genomic_DNA"/>
</dbReference>
<comment type="caution">
    <text evidence="1">The sequence shown here is derived from an EMBL/GenBank/DDBJ whole genome shotgun (WGS) entry which is preliminary data.</text>
</comment>
<dbReference type="AlphaFoldDB" id="A0A512BW00"/>
<keyword evidence="2" id="KW-1185">Reference proteome</keyword>
<accession>A0A512BW00</accession>
<evidence type="ECO:0000313" key="2">
    <source>
        <dbReference type="Proteomes" id="UP000321085"/>
    </source>
</evidence>
<protein>
    <submittedName>
        <fullName evidence="1">Uncharacterized protein</fullName>
    </submittedName>
</protein>
<proteinExistence type="predicted"/>
<gene>
    <name evidence="1" type="ORF">MAE02_38010</name>
</gene>
<name>A0A512BW00_9HYPH</name>
<evidence type="ECO:0000313" key="1">
    <source>
        <dbReference type="EMBL" id="GEO16105.1"/>
    </source>
</evidence>
<dbReference type="Proteomes" id="UP000321085">
    <property type="component" value="Unassembled WGS sequence"/>
</dbReference>